<reference evidence="9" key="1">
    <citation type="submission" date="2022-04" db="EMBL/GenBank/DDBJ databases">
        <title>Alcanivorax sp. CY1518 draft genome sequence.</title>
        <authorList>
            <person name="Zhao G."/>
            <person name="An M."/>
        </authorList>
    </citation>
    <scope>NUCLEOTIDE SEQUENCE</scope>
    <source>
        <strain evidence="9">CY1518</strain>
    </source>
</reference>
<comment type="function">
    <text evidence="6">Part of the outer membrane protein assembly complex, which is involved in assembly and insertion of beta-barrel proteins into the outer membrane.</text>
</comment>
<accession>A0ABT0E9R6</accession>
<feature type="signal peptide" evidence="7">
    <location>
        <begin position="1"/>
        <end position="19"/>
    </location>
</feature>
<keyword evidence="1 6" id="KW-0732">Signal</keyword>
<dbReference type="InterPro" id="IPR017689">
    <property type="entry name" value="BamD"/>
</dbReference>
<evidence type="ECO:0000256" key="7">
    <source>
        <dbReference type="SAM" id="SignalP"/>
    </source>
</evidence>
<comment type="subcellular location">
    <subcellularLocation>
        <location evidence="6">Cell outer membrane</location>
        <topology evidence="6">Lipid-anchor</topology>
    </subcellularLocation>
</comment>
<proteinExistence type="inferred from homology"/>
<dbReference type="Proteomes" id="UP001165524">
    <property type="component" value="Unassembled WGS sequence"/>
</dbReference>
<name>A0ABT0E9R6_9GAMM</name>
<evidence type="ECO:0000313" key="9">
    <source>
        <dbReference type="EMBL" id="MCK0538488.1"/>
    </source>
</evidence>
<evidence type="ECO:0000256" key="4">
    <source>
        <dbReference type="ARBA" id="ARBA00023237"/>
    </source>
</evidence>
<evidence type="ECO:0000256" key="2">
    <source>
        <dbReference type="ARBA" id="ARBA00023136"/>
    </source>
</evidence>
<keyword evidence="10" id="KW-1185">Reference proteome</keyword>
<dbReference type="RefSeq" id="WP_246953163.1">
    <property type="nucleotide sequence ID" value="NZ_JALKII010000009.1"/>
</dbReference>
<keyword evidence="3 6" id="KW-0564">Palmitate</keyword>
<keyword evidence="5 6" id="KW-0449">Lipoprotein</keyword>
<comment type="similarity">
    <text evidence="6">Belongs to the BamD family.</text>
</comment>
<comment type="caution">
    <text evidence="9">The sequence shown here is derived from an EMBL/GenBank/DDBJ whole genome shotgun (WGS) entry which is preliminary data.</text>
</comment>
<protein>
    <recommendedName>
        <fullName evidence="6">Outer membrane protein assembly factor BamD</fullName>
    </recommendedName>
</protein>
<dbReference type="InterPro" id="IPR011990">
    <property type="entry name" value="TPR-like_helical_dom_sf"/>
</dbReference>
<feature type="chain" id="PRO_5046860332" description="Outer membrane protein assembly factor BamD" evidence="7">
    <location>
        <begin position="20"/>
        <end position="277"/>
    </location>
</feature>
<gene>
    <name evidence="6" type="primary">bamD</name>
    <name evidence="9" type="ORF">MU846_12290</name>
</gene>
<keyword evidence="2 6" id="KW-0472">Membrane</keyword>
<evidence type="ECO:0000256" key="6">
    <source>
        <dbReference type="HAMAP-Rule" id="MF_00922"/>
    </source>
</evidence>
<comment type="subunit">
    <text evidence="6">Part of the Bam complex.</text>
</comment>
<keyword evidence="4 6" id="KW-0998">Cell outer membrane</keyword>
<dbReference type="NCBIfam" id="TIGR03302">
    <property type="entry name" value="OM_YfiO"/>
    <property type="match status" value="1"/>
</dbReference>
<dbReference type="EMBL" id="JALKII010000009">
    <property type="protein sequence ID" value="MCK0538488.1"/>
    <property type="molecule type" value="Genomic_DNA"/>
</dbReference>
<dbReference type="Pfam" id="PF13525">
    <property type="entry name" value="YfiO"/>
    <property type="match status" value="1"/>
</dbReference>
<evidence type="ECO:0000256" key="3">
    <source>
        <dbReference type="ARBA" id="ARBA00023139"/>
    </source>
</evidence>
<organism evidence="9 10">
    <name type="scientific">Alcanivorax quisquiliarum</name>
    <dbReference type="NCBI Taxonomy" id="2933565"/>
    <lineage>
        <taxon>Bacteria</taxon>
        <taxon>Pseudomonadati</taxon>
        <taxon>Pseudomonadota</taxon>
        <taxon>Gammaproteobacteria</taxon>
        <taxon>Oceanospirillales</taxon>
        <taxon>Alcanivoracaceae</taxon>
        <taxon>Alcanivorax</taxon>
    </lineage>
</organism>
<dbReference type="HAMAP" id="MF_00922">
    <property type="entry name" value="OM_assembly_BamD"/>
    <property type="match status" value="1"/>
</dbReference>
<dbReference type="PANTHER" id="PTHR37423:SF1">
    <property type="entry name" value="OUTER MEMBRANE PROTEIN ASSEMBLY FACTOR BAMD"/>
    <property type="match status" value="1"/>
</dbReference>
<dbReference type="CDD" id="cd15830">
    <property type="entry name" value="BamD"/>
    <property type="match status" value="1"/>
</dbReference>
<evidence type="ECO:0000313" key="10">
    <source>
        <dbReference type="Proteomes" id="UP001165524"/>
    </source>
</evidence>
<dbReference type="InterPro" id="IPR039565">
    <property type="entry name" value="BamD-like"/>
</dbReference>
<feature type="domain" description="Outer membrane lipoprotein BamD-like" evidence="8">
    <location>
        <begin position="31"/>
        <end position="235"/>
    </location>
</feature>
<dbReference type="Gene3D" id="1.25.40.10">
    <property type="entry name" value="Tetratricopeptide repeat domain"/>
    <property type="match status" value="1"/>
</dbReference>
<sequence>MRAYTVLLSSVLISSALLVSGCSSTPKERPERTEAQQYEEVRRQIERNNFLTAIDELRELEARFPYGDFAEQAQLDLIYTQYRALDYPAAVASATRFLRNYPTNEHLDYVLYMKGVANYNLERGLFDRIVRSDKASRDLDAWRDAFTDFQELVSRFPDSQYAPDARARMVHIRNQLAEHELHAARYYARRGAYVAAVARAREVVIHYQETPSVEEALAIMSRAYRSLGEQALSDRSLAVLRHNWPESDYLSRGQVQLSWWPSDGGRGLLSLLTFDLL</sequence>
<evidence type="ECO:0000256" key="5">
    <source>
        <dbReference type="ARBA" id="ARBA00023288"/>
    </source>
</evidence>
<dbReference type="PANTHER" id="PTHR37423">
    <property type="entry name" value="SOLUBLE LYTIC MUREIN TRANSGLYCOSYLASE-RELATED"/>
    <property type="match status" value="1"/>
</dbReference>
<evidence type="ECO:0000259" key="8">
    <source>
        <dbReference type="Pfam" id="PF13525"/>
    </source>
</evidence>
<dbReference type="PROSITE" id="PS51257">
    <property type="entry name" value="PROKAR_LIPOPROTEIN"/>
    <property type="match status" value="1"/>
</dbReference>
<evidence type="ECO:0000256" key="1">
    <source>
        <dbReference type="ARBA" id="ARBA00022729"/>
    </source>
</evidence>